<accession>A0ABQ3UFS7</accession>
<dbReference type="Proteomes" id="UP000654345">
    <property type="component" value="Unassembled WGS sequence"/>
</dbReference>
<organism evidence="2 3">
    <name type="scientific">Ktedonobacter robiniae</name>
    <dbReference type="NCBI Taxonomy" id="2778365"/>
    <lineage>
        <taxon>Bacteria</taxon>
        <taxon>Bacillati</taxon>
        <taxon>Chloroflexota</taxon>
        <taxon>Ktedonobacteria</taxon>
        <taxon>Ktedonobacterales</taxon>
        <taxon>Ktedonobacteraceae</taxon>
        <taxon>Ktedonobacter</taxon>
    </lineage>
</organism>
<gene>
    <name evidence="2" type="ORF">KSB_00580</name>
</gene>
<dbReference type="InterPro" id="IPR027383">
    <property type="entry name" value="Znf_put"/>
</dbReference>
<comment type="caution">
    <text evidence="2">The sequence shown here is derived from an EMBL/GenBank/DDBJ whole genome shotgun (WGS) entry which is preliminary data.</text>
</comment>
<dbReference type="InterPro" id="IPR024020">
    <property type="entry name" value="Anit_sigma_mycothiol_RsrA"/>
</dbReference>
<evidence type="ECO:0000259" key="1">
    <source>
        <dbReference type="Pfam" id="PF13490"/>
    </source>
</evidence>
<proteinExistence type="predicted"/>
<reference evidence="2 3" key="1">
    <citation type="journal article" date="2021" name="Int. J. Syst. Evol. Microbiol.">
        <title>Reticulibacter mediterranei gen. nov., sp. nov., within the new family Reticulibacteraceae fam. nov., and Ktedonospora formicarum gen. nov., sp. nov., Ktedonobacter robiniae sp. nov., Dictyobacter formicarum sp. nov. and Dictyobacter arantiisoli sp. nov., belonging to the class Ktedonobacteria.</title>
        <authorList>
            <person name="Yabe S."/>
            <person name="Zheng Y."/>
            <person name="Wang C.M."/>
            <person name="Sakai Y."/>
            <person name="Abe K."/>
            <person name="Yokota A."/>
            <person name="Donadio S."/>
            <person name="Cavaletti L."/>
            <person name="Monciardini P."/>
        </authorList>
    </citation>
    <scope>NUCLEOTIDE SEQUENCE [LARGE SCALE GENOMIC DNA]</scope>
    <source>
        <strain evidence="2 3">SOSP1-30</strain>
    </source>
</reference>
<dbReference type="Pfam" id="PF13490">
    <property type="entry name" value="zf-HC2"/>
    <property type="match status" value="1"/>
</dbReference>
<dbReference type="RefSeq" id="WP_201368579.1">
    <property type="nucleotide sequence ID" value="NZ_BNJG01000001.1"/>
</dbReference>
<dbReference type="EMBL" id="BNJG01000001">
    <property type="protein sequence ID" value="GHO51583.1"/>
    <property type="molecule type" value="Genomic_DNA"/>
</dbReference>
<evidence type="ECO:0000313" key="3">
    <source>
        <dbReference type="Proteomes" id="UP000654345"/>
    </source>
</evidence>
<evidence type="ECO:0000313" key="2">
    <source>
        <dbReference type="EMBL" id="GHO51583.1"/>
    </source>
</evidence>
<sequence>MGENLDCLSCYEITARLHLYIDRELNTQEIEIVQQHLTTCPHCECRFHFDMRVKRLVHDCCAIERAPQHLREKVMRIAHGEQVDIDPELAKKIKADWGGC</sequence>
<protein>
    <recommendedName>
        <fullName evidence="1">Putative zinc-finger domain-containing protein</fullName>
    </recommendedName>
</protein>
<name>A0ABQ3UFS7_9CHLR</name>
<dbReference type="NCBIfam" id="TIGR03988">
    <property type="entry name" value="antisig_RsrA"/>
    <property type="match status" value="1"/>
</dbReference>
<keyword evidence="3" id="KW-1185">Reference proteome</keyword>
<feature type="domain" description="Putative zinc-finger" evidence="1">
    <location>
        <begin position="10"/>
        <end position="43"/>
    </location>
</feature>